<keyword evidence="4" id="KW-1185">Reference proteome</keyword>
<dbReference type="AlphaFoldDB" id="A0A7T1ALE7"/>
<keyword evidence="2" id="KW-0472">Membrane</keyword>
<feature type="region of interest" description="Disordered" evidence="1">
    <location>
        <begin position="1"/>
        <end position="26"/>
    </location>
</feature>
<reference evidence="3 4" key="1">
    <citation type="journal article" date="2021" name="Nat. Commun.">
        <title>Isolation of a member of the candidate phylum Atribacteria reveals a unique cell membrane structure.</title>
        <authorList>
            <person name="Taiki K."/>
            <person name="Nobu M.K."/>
            <person name="Kusada H."/>
            <person name="Meng X.-Y."/>
            <person name="Hosoki N."/>
            <person name="Uematsu K."/>
            <person name="Yoshioka H."/>
            <person name="Kamagata Y."/>
            <person name="Tamaki H."/>
        </authorList>
    </citation>
    <scope>NUCLEOTIDE SEQUENCE [LARGE SCALE GENOMIC DNA]</scope>
    <source>
        <strain evidence="3 4">RT761</strain>
    </source>
</reference>
<gene>
    <name evidence="3" type="ORF">RT761_01296</name>
</gene>
<feature type="transmembrane region" description="Helical" evidence="2">
    <location>
        <begin position="67"/>
        <end position="85"/>
    </location>
</feature>
<evidence type="ECO:0000256" key="2">
    <source>
        <dbReference type="SAM" id="Phobius"/>
    </source>
</evidence>
<keyword evidence="2" id="KW-0812">Transmembrane</keyword>
<protein>
    <submittedName>
        <fullName evidence="3">Uncharacterized protein</fullName>
    </submittedName>
</protein>
<proteinExistence type="predicted"/>
<dbReference type="Proteomes" id="UP000594463">
    <property type="component" value="Chromosome"/>
</dbReference>
<feature type="compositionally biased region" description="Basic and acidic residues" evidence="1">
    <location>
        <begin position="7"/>
        <end position="20"/>
    </location>
</feature>
<dbReference type="KEGG" id="alam:RT761_01296"/>
<evidence type="ECO:0000313" key="4">
    <source>
        <dbReference type="Proteomes" id="UP000594463"/>
    </source>
</evidence>
<dbReference type="RefSeq" id="WP_218113242.1">
    <property type="nucleotide sequence ID" value="NZ_CP065383.1"/>
</dbReference>
<evidence type="ECO:0000256" key="1">
    <source>
        <dbReference type="SAM" id="MobiDB-lite"/>
    </source>
</evidence>
<organism evidence="3 4">
    <name type="scientific">Atribacter laminatus</name>
    <dbReference type="NCBI Taxonomy" id="2847778"/>
    <lineage>
        <taxon>Bacteria</taxon>
        <taxon>Pseudomonadati</taxon>
        <taxon>Atribacterota</taxon>
        <taxon>Atribacteria</taxon>
        <taxon>Atribacterales</taxon>
        <taxon>Atribacteraceae</taxon>
        <taxon>Atribacter</taxon>
    </lineage>
</organism>
<accession>A0A7T1ALE7</accession>
<keyword evidence="2" id="KW-1133">Transmembrane helix</keyword>
<sequence>MSGNNHQNDKTSEASNEKKPSQRRVKSKKMEYLGAIIGNFVLLYIVNHLMQWHIPFITENFYKVLPYMNWSIGASIVVNILYIFFDQKFIRLGTVPVLNILSLLSVFISTFAHK</sequence>
<name>A0A7T1ALE7_ATRLM</name>
<feature type="transmembrane region" description="Helical" evidence="2">
    <location>
        <begin position="30"/>
        <end position="47"/>
    </location>
</feature>
<dbReference type="EMBL" id="CP065383">
    <property type="protein sequence ID" value="QPM68082.1"/>
    <property type="molecule type" value="Genomic_DNA"/>
</dbReference>
<feature type="transmembrane region" description="Helical" evidence="2">
    <location>
        <begin position="92"/>
        <end position="112"/>
    </location>
</feature>
<evidence type="ECO:0000313" key="3">
    <source>
        <dbReference type="EMBL" id="QPM68082.1"/>
    </source>
</evidence>